<organism evidence="4 5">
    <name type="scientific">Jutongia hominis</name>
    <dbReference type="NCBI Taxonomy" id="2763664"/>
    <lineage>
        <taxon>Bacteria</taxon>
        <taxon>Bacillati</taxon>
        <taxon>Bacillota</taxon>
        <taxon>Clostridia</taxon>
        <taxon>Lachnospirales</taxon>
        <taxon>Lachnospiraceae</taxon>
        <taxon>Jutongia</taxon>
    </lineage>
</organism>
<comment type="similarity">
    <text evidence="1 2">Belongs to the dTDP-4-dehydrorhamnose reductase family.</text>
</comment>
<dbReference type="InterPro" id="IPR029903">
    <property type="entry name" value="RmlD-like-bd"/>
</dbReference>
<evidence type="ECO:0000256" key="2">
    <source>
        <dbReference type="RuleBase" id="RU364082"/>
    </source>
</evidence>
<proteinExistence type="inferred from homology"/>
<sequence length="287" mass="32100">MKKILVTGSNGQLGRALHQLLQNSDADVTYTTSKDLDIRDEKAVHAFVQTCNPDLIINAAAHTAVDLCESDKENAYAINANGPKYLAMAAKEIDAELVHVSTDYVFDGTSSRPYLETDTPCPQSVYGSSKLAGEKNVMESMKKYYIVRTAWLYGDGKNFVRTMLRLAKDHDMLTVVNDQFGSPTSALELARMILYIIDKKDYGIYHATCEGITSWYDFAREIFKQASVSIQVKPVSTEEYPAAIAKRPAYSVLENAHLHALGDYRMKDWKDALKEYMADNEPIKASE</sequence>
<dbReference type="Gene3D" id="3.40.50.720">
    <property type="entry name" value="NAD(P)-binding Rossmann-like Domain"/>
    <property type="match status" value="1"/>
</dbReference>
<evidence type="ECO:0000259" key="3">
    <source>
        <dbReference type="Pfam" id="PF04321"/>
    </source>
</evidence>
<evidence type="ECO:0000256" key="1">
    <source>
        <dbReference type="ARBA" id="ARBA00010944"/>
    </source>
</evidence>
<comment type="pathway">
    <text evidence="2">Carbohydrate biosynthesis; dTDP-L-rhamnose biosynthesis.</text>
</comment>
<dbReference type="Gene3D" id="3.90.25.10">
    <property type="entry name" value="UDP-galactose 4-epimerase, domain 1"/>
    <property type="match status" value="1"/>
</dbReference>
<feature type="domain" description="RmlD-like substrate binding" evidence="3">
    <location>
        <begin position="3"/>
        <end position="279"/>
    </location>
</feature>
<dbReference type="InterPro" id="IPR005913">
    <property type="entry name" value="dTDP_dehydrorham_reduct"/>
</dbReference>
<dbReference type="PANTHER" id="PTHR10491">
    <property type="entry name" value="DTDP-4-DEHYDRORHAMNOSE REDUCTASE"/>
    <property type="match status" value="1"/>
</dbReference>
<dbReference type="Proteomes" id="UP000637513">
    <property type="component" value="Unassembled WGS sequence"/>
</dbReference>
<keyword evidence="2 4" id="KW-0560">Oxidoreductase</keyword>
<keyword evidence="5" id="KW-1185">Reference proteome</keyword>
<dbReference type="NCBIfam" id="TIGR01214">
    <property type="entry name" value="rmlD"/>
    <property type="match status" value="1"/>
</dbReference>
<dbReference type="InterPro" id="IPR036291">
    <property type="entry name" value="NAD(P)-bd_dom_sf"/>
</dbReference>
<dbReference type="Pfam" id="PF04321">
    <property type="entry name" value="RmlD_sub_bind"/>
    <property type="match status" value="1"/>
</dbReference>
<dbReference type="EMBL" id="JACRSW010000040">
    <property type="protein sequence ID" value="MBC8558366.1"/>
    <property type="molecule type" value="Genomic_DNA"/>
</dbReference>
<protein>
    <recommendedName>
        <fullName evidence="2">dTDP-4-dehydrorhamnose reductase</fullName>
        <ecNumber evidence="2">1.1.1.133</ecNumber>
    </recommendedName>
</protein>
<dbReference type="EC" id="1.1.1.133" evidence="2"/>
<dbReference type="SUPFAM" id="SSF51735">
    <property type="entry name" value="NAD(P)-binding Rossmann-fold domains"/>
    <property type="match status" value="1"/>
</dbReference>
<comment type="function">
    <text evidence="2">Catalyzes the reduction of dTDP-6-deoxy-L-lyxo-4-hexulose to yield dTDP-L-rhamnose.</text>
</comment>
<keyword evidence="2" id="KW-0521">NADP</keyword>
<evidence type="ECO:0000313" key="4">
    <source>
        <dbReference type="EMBL" id="MBC8558366.1"/>
    </source>
</evidence>
<dbReference type="RefSeq" id="WP_249305771.1">
    <property type="nucleotide sequence ID" value="NZ_JACRSW010000040.1"/>
</dbReference>
<dbReference type="CDD" id="cd05254">
    <property type="entry name" value="dTDP_HR_like_SDR_e"/>
    <property type="match status" value="1"/>
</dbReference>
<reference evidence="4 5" key="1">
    <citation type="submission" date="2020-08" db="EMBL/GenBank/DDBJ databases">
        <title>Genome public.</title>
        <authorList>
            <person name="Liu C."/>
            <person name="Sun Q."/>
        </authorList>
    </citation>
    <scope>NUCLEOTIDE SEQUENCE [LARGE SCALE GENOMIC DNA]</scope>
    <source>
        <strain evidence="4 5">BX3</strain>
    </source>
</reference>
<gene>
    <name evidence="4" type="primary">rfbD</name>
    <name evidence="4" type="ORF">H8700_11735</name>
</gene>
<dbReference type="GO" id="GO:0008831">
    <property type="term" value="F:dTDP-4-dehydrorhamnose reductase activity"/>
    <property type="evidence" value="ECO:0007669"/>
    <property type="project" value="UniProtKB-EC"/>
</dbReference>
<dbReference type="PANTHER" id="PTHR10491:SF4">
    <property type="entry name" value="METHIONINE ADENOSYLTRANSFERASE 2 SUBUNIT BETA"/>
    <property type="match status" value="1"/>
</dbReference>
<name>A0ABR7MX50_9FIRM</name>
<accession>A0ABR7MX50</accession>
<evidence type="ECO:0000313" key="5">
    <source>
        <dbReference type="Proteomes" id="UP000637513"/>
    </source>
</evidence>
<comment type="caution">
    <text evidence="4">The sequence shown here is derived from an EMBL/GenBank/DDBJ whole genome shotgun (WGS) entry which is preliminary data.</text>
</comment>